<name>A0A7I8XAD5_BURXY</name>
<protein>
    <submittedName>
        <fullName evidence="1">(pine wood nematode) hypothetical protein</fullName>
    </submittedName>
</protein>
<accession>A0A7I8XAD5</accession>
<dbReference type="EMBL" id="CAJFDI010000006">
    <property type="protein sequence ID" value="CAD5235666.1"/>
    <property type="molecule type" value="Genomic_DNA"/>
</dbReference>
<dbReference type="Proteomes" id="UP000582659">
    <property type="component" value="Unassembled WGS sequence"/>
</dbReference>
<dbReference type="Proteomes" id="UP000659654">
    <property type="component" value="Unassembled WGS sequence"/>
</dbReference>
<evidence type="ECO:0000313" key="1">
    <source>
        <dbReference type="EMBL" id="CAD5235666.1"/>
    </source>
</evidence>
<keyword evidence="2" id="KW-1185">Reference proteome</keyword>
<dbReference type="AlphaFoldDB" id="A0A7I8XAD5"/>
<reference evidence="1" key="1">
    <citation type="submission" date="2020-09" db="EMBL/GenBank/DDBJ databases">
        <authorList>
            <person name="Kikuchi T."/>
        </authorList>
    </citation>
    <scope>NUCLEOTIDE SEQUENCE</scope>
    <source>
        <strain evidence="1">Ka4C1</strain>
    </source>
</reference>
<organism evidence="1 2">
    <name type="scientific">Bursaphelenchus xylophilus</name>
    <name type="common">Pinewood nematode worm</name>
    <name type="synonym">Aphelenchoides xylophilus</name>
    <dbReference type="NCBI Taxonomy" id="6326"/>
    <lineage>
        <taxon>Eukaryota</taxon>
        <taxon>Metazoa</taxon>
        <taxon>Ecdysozoa</taxon>
        <taxon>Nematoda</taxon>
        <taxon>Chromadorea</taxon>
        <taxon>Rhabditida</taxon>
        <taxon>Tylenchina</taxon>
        <taxon>Tylenchomorpha</taxon>
        <taxon>Aphelenchoidea</taxon>
        <taxon>Aphelenchoididae</taxon>
        <taxon>Bursaphelenchus</taxon>
    </lineage>
</organism>
<gene>
    <name evidence="1" type="ORF">BXYJ_LOCUS15757</name>
</gene>
<comment type="caution">
    <text evidence="1">The sequence shown here is derived from an EMBL/GenBank/DDBJ whole genome shotgun (WGS) entry which is preliminary data.</text>
</comment>
<sequence>MDELCEEFVMRRMKANKNMDQLCQEFESMMLNEEDESELAHLSARLVAQFPGCTNLEEFRLEISVNFYKEYYAIIYAEACEASKEAADQLRRCFEQMLVKFQQEHDSPNQHANYDHQTVTRRGAYPLEPCSGPDDPRSFEAFRAELRLYLANQGGTRTQAVHKIGRKLRGDAFLAFSELPEHLLSGSDPNALIDALEQALPDVGKEGWA</sequence>
<proteinExistence type="predicted"/>
<dbReference type="EMBL" id="CAJFCV020000006">
    <property type="protein sequence ID" value="CAG9132193.1"/>
    <property type="molecule type" value="Genomic_DNA"/>
</dbReference>
<evidence type="ECO:0000313" key="2">
    <source>
        <dbReference type="Proteomes" id="UP000659654"/>
    </source>
</evidence>